<dbReference type="InterPro" id="IPR035906">
    <property type="entry name" value="MetI-like_sf"/>
</dbReference>
<dbReference type="GO" id="GO:0055085">
    <property type="term" value="P:transmembrane transport"/>
    <property type="evidence" value="ECO:0007669"/>
    <property type="project" value="InterPro"/>
</dbReference>
<keyword evidence="10" id="KW-1185">Reference proteome</keyword>
<keyword evidence="3" id="KW-1003">Cell membrane</keyword>
<evidence type="ECO:0000256" key="6">
    <source>
        <dbReference type="ARBA" id="ARBA00023136"/>
    </source>
</evidence>
<protein>
    <submittedName>
        <fullName evidence="9">Carbohydrate ABC transporter membrane protein 1, CUT1 family</fullName>
    </submittedName>
</protein>
<gene>
    <name evidence="9" type="ORF">SAMN05444406_10440</name>
</gene>
<dbReference type="EMBL" id="FOXR01000004">
    <property type="protein sequence ID" value="SFP80236.1"/>
    <property type="molecule type" value="Genomic_DNA"/>
</dbReference>
<keyword evidence="4 7" id="KW-0812">Transmembrane</keyword>
<accession>A0A1I5TCT8</accession>
<evidence type="ECO:0000256" key="3">
    <source>
        <dbReference type="ARBA" id="ARBA00022475"/>
    </source>
</evidence>
<feature type="domain" description="ABC transmembrane type-1" evidence="8">
    <location>
        <begin position="74"/>
        <end position="290"/>
    </location>
</feature>
<feature type="transmembrane region" description="Helical" evidence="7">
    <location>
        <begin position="21"/>
        <end position="43"/>
    </location>
</feature>
<dbReference type="RefSeq" id="WP_025747151.1">
    <property type="nucleotide sequence ID" value="NZ_FOXR01000004.1"/>
</dbReference>
<evidence type="ECO:0000313" key="10">
    <source>
        <dbReference type="Proteomes" id="UP000198577"/>
    </source>
</evidence>
<dbReference type="Proteomes" id="UP000198577">
    <property type="component" value="Unassembled WGS sequence"/>
</dbReference>
<dbReference type="SUPFAM" id="SSF161098">
    <property type="entry name" value="MetI-like"/>
    <property type="match status" value="1"/>
</dbReference>
<reference evidence="9 10" key="1">
    <citation type="submission" date="2016-10" db="EMBL/GenBank/DDBJ databases">
        <authorList>
            <person name="de Groot N.N."/>
        </authorList>
    </citation>
    <scope>NUCLEOTIDE SEQUENCE [LARGE SCALE GENOMIC DNA]</scope>
    <source>
        <strain evidence="9 10">DSM 20678</strain>
    </source>
</reference>
<feature type="transmembrane region" description="Helical" evidence="7">
    <location>
        <begin position="221"/>
        <end position="242"/>
    </location>
</feature>
<dbReference type="CDD" id="cd06261">
    <property type="entry name" value="TM_PBP2"/>
    <property type="match status" value="1"/>
</dbReference>
<comment type="similarity">
    <text evidence="7">Belongs to the binding-protein-dependent transport system permease family.</text>
</comment>
<evidence type="ECO:0000256" key="2">
    <source>
        <dbReference type="ARBA" id="ARBA00022448"/>
    </source>
</evidence>
<feature type="transmembrane region" description="Helical" evidence="7">
    <location>
        <begin position="112"/>
        <end position="133"/>
    </location>
</feature>
<dbReference type="InterPro" id="IPR000515">
    <property type="entry name" value="MetI-like"/>
</dbReference>
<evidence type="ECO:0000313" key="9">
    <source>
        <dbReference type="EMBL" id="SFP80236.1"/>
    </source>
</evidence>
<dbReference type="Pfam" id="PF00528">
    <property type="entry name" value="BPD_transp_1"/>
    <property type="match status" value="1"/>
</dbReference>
<dbReference type="STRING" id="937334.SAMN05444406_10440"/>
<keyword evidence="6 7" id="KW-0472">Membrane</keyword>
<keyword evidence="2 7" id="KW-0813">Transport</keyword>
<evidence type="ECO:0000256" key="1">
    <source>
        <dbReference type="ARBA" id="ARBA00004651"/>
    </source>
</evidence>
<evidence type="ECO:0000256" key="5">
    <source>
        <dbReference type="ARBA" id="ARBA00022989"/>
    </source>
</evidence>
<feature type="transmembrane region" description="Helical" evidence="7">
    <location>
        <begin position="78"/>
        <end position="100"/>
    </location>
</feature>
<dbReference type="PROSITE" id="PS50928">
    <property type="entry name" value="ABC_TM1"/>
    <property type="match status" value="1"/>
</dbReference>
<dbReference type="AlphaFoldDB" id="A0A1I5TCT8"/>
<keyword evidence="5 7" id="KW-1133">Transmembrane helix</keyword>
<organism evidence="9 10">
    <name type="scientific">Caldicoprobacter faecalis</name>
    <dbReference type="NCBI Taxonomy" id="937334"/>
    <lineage>
        <taxon>Bacteria</taxon>
        <taxon>Bacillati</taxon>
        <taxon>Bacillota</taxon>
        <taxon>Clostridia</taxon>
        <taxon>Caldicoprobacterales</taxon>
        <taxon>Caldicoprobacteraceae</taxon>
        <taxon>Caldicoprobacter</taxon>
    </lineage>
</organism>
<feature type="transmembrane region" description="Helical" evidence="7">
    <location>
        <begin position="269"/>
        <end position="290"/>
    </location>
</feature>
<name>A0A1I5TCT8_9FIRM</name>
<dbReference type="InterPro" id="IPR051393">
    <property type="entry name" value="ABC_transporter_permease"/>
</dbReference>
<dbReference type="GO" id="GO:0005886">
    <property type="term" value="C:plasma membrane"/>
    <property type="evidence" value="ECO:0007669"/>
    <property type="project" value="UniProtKB-SubCell"/>
</dbReference>
<feature type="transmembrane region" description="Helical" evidence="7">
    <location>
        <begin position="161"/>
        <end position="184"/>
    </location>
</feature>
<dbReference type="OrthoDB" id="9783627at2"/>
<comment type="subcellular location">
    <subcellularLocation>
        <location evidence="1 7">Cell membrane</location>
        <topology evidence="1 7">Multi-pass membrane protein</topology>
    </subcellularLocation>
</comment>
<dbReference type="PANTHER" id="PTHR30193">
    <property type="entry name" value="ABC TRANSPORTER PERMEASE PROTEIN"/>
    <property type="match status" value="1"/>
</dbReference>
<dbReference type="PANTHER" id="PTHR30193:SF37">
    <property type="entry name" value="INNER MEMBRANE ABC TRANSPORTER PERMEASE PROTEIN YCJO"/>
    <property type="match status" value="1"/>
</dbReference>
<dbReference type="Gene3D" id="1.10.3720.10">
    <property type="entry name" value="MetI-like"/>
    <property type="match status" value="1"/>
</dbReference>
<proteinExistence type="inferred from homology"/>
<sequence length="299" mass="33788">MEDKIRVYGFKRNKDLYLMMLPFLVLFFIFVVLPVSVSIIISFTDFNLLQFPKFVGLSNYRRLFLNDDIFITAVKNTFVIAVITGPIGYLLAFLMAWLINELPAKIRAILTIIFYAPSISGNVYLIFTIIFSGDPYGYLNAKLLEWGIIDSPILWLQDTQYMLPVVILVSLWMSLGFGFLAFVAGLQTVDKTQYEAGEIDGIRNRWQELWYITLPNMRPQLMFGAIMSITSALGVGDITVALTGFPSPNYGAHTIANHLLDYGSVRMEMGYASAIAVVLFGMMVFTNLLIQKFIKRVGT</sequence>
<evidence type="ECO:0000259" key="8">
    <source>
        <dbReference type="PROSITE" id="PS50928"/>
    </source>
</evidence>
<evidence type="ECO:0000256" key="4">
    <source>
        <dbReference type="ARBA" id="ARBA00022692"/>
    </source>
</evidence>
<evidence type="ECO:0000256" key="7">
    <source>
        <dbReference type="RuleBase" id="RU363032"/>
    </source>
</evidence>